<accession>A0A8R1HXM8</accession>
<organism evidence="2 3">
    <name type="scientific">Caenorhabditis japonica</name>
    <dbReference type="NCBI Taxonomy" id="281687"/>
    <lineage>
        <taxon>Eukaryota</taxon>
        <taxon>Metazoa</taxon>
        <taxon>Ecdysozoa</taxon>
        <taxon>Nematoda</taxon>
        <taxon>Chromadorea</taxon>
        <taxon>Rhabditida</taxon>
        <taxon>Rhabditina</taxon>
        <taxon>Rhabditomorpha</taxon>
        <taxon>Rhabditoidea</taxon>
        <taxon>Rhabditidae</taxon>
        <taxon>Peloderinae</taxon>
        <taxon>Caenorhabditis</taxon>
    </lineage>
</organism>
<dbReference type="EnsemblMetazoa" id="CJA12543a.1">
    <property type="protein sequence ID" value="CJA12543a.1"/>
    <property type="gene ID" value="WBGene00131747"/>
</dbReference>
<evidence type="ECO:0000313" key="3">
    <source>
        <dbReference type="Proteomes" id="UP000005237"/>
    </source>
</evidence>
<dbReference type="Proteomes" id="UP000005237">
    <property type="component" value="Unassembled WGS sequence"/>
</dbReference>
<feature type="compositionally biased region" description="Basic and acidic residues" evidence="1">
    <location>
        <begin position="131"/>
        <end position="140"/>
    </location>
</feature>
<name>A0A8R1HXM8_CAEJA</name>
<reference evidence="2" key="2">
    <citation type="submission" date="2022-06" db="UniProtKB">
        <authorList>
            <consortium name="EnsemblMetazoa"/>
        </authorList>
    </citation>
    <scope>IDENTIFICATION</scope>
    <source>
        <strain evidence="2">DF5081</strain>
    </source>
</reference>
<evidence type="ECO:0000256" key="1">
    <source>
        <dbReference type="SAM" id="MobiDB-lite"/>
    </source>
</evidence>
<feature type="compositionally biased region" description="Polar residues" evidence="1">
    <location>
        <begin position="75"/>
        <end position="88"/>
    </location>
</feature>
<sequence length="293" mass="33355">MTRFRNHANQEECEAAVCRNSEMRKDVNYGELPVGATTIDQDRFNFNFSRKRTALTDEQLQSGAEFDDKGRNSDETSSSAGSDATPNLTADASDIFGSNSMIMTEFGLKRLSDYKRTTEFRKRVLAEADNEYVEKKERHAPSRSQQYHHHQQQQQQNNASSRMEYIPPTIAYPYAPFVGKYPDLQPTPQHFLPTVYSQETQLSPPPPSLDQLHYDDEVEGFGRPMSADSEQGLINMEYYVSDNFPKDNGMGSDLLGNDGNKDPIYEELSKLQFVMPLADENECDEDLVDILNF</sequence>
<keyword evidence="3" id="KW-1185">Reference proteome</keyword>
<reference evidence="3" key="1">
    <citation type="submission" date="2010-08" db="EMBL/GenBank/DDBJ databases">
        <authorList>
            <consortium name="Caenorhabditis japonica Sequencing Consortium"/>
            <person name="Wilson R.K."/>
        </authorList>
    </citation>
    <scope>NUCLEOTIDE SEQUENCE [LARGE SCALE GENOMIC DNA]</scope>
    <source>
        <strain evidence="3">DF5081</strain>
    </source>
</reference>
<evidence type="ECO:0000313" key="2">
    <source>
        <dbReference type="EnsemblMetazoa" id="CJA12543a.1"/>
    </source>
</evidence>
<feature type="region of interest" description="Disordered" evidence="1">
    <location>
        <begin position="131"/>
        <end position="161"/>
    </location>
</feature>
<protein>
    <submittedName>
        <fullName evidence="2">Uncharacterized protein</fullName>
    </submittedName>
</protein>
<feature type="region of interest" description="Disordered" evidence="1">
    <location>
        <begin position="57"/>
        <end position="88"/>
    </location>
</feature>
<dbReference type="AlphaFoldDB" id="A0A8R1HXM8"/>
<proteinExistence type="predicted"/>